<name>A0ABS2NYH6_9BACI</name>
<gene>
    <name evidence="2" type="ORF">JOC95_001547</name>
</gene>
<dbReference type="RefSeq" id="WP_204414887.1">
    <property type="nucleotide sequence ID" value="NZ_JAFBED010000003.1"/>
</dbReference>
<dbReference type="Proteomes" id="UP000737402">
    <property type="component" value="Unassembled WGS sequence"/>
</dbReference>
<evidence type="ECO:0000256" key="1">
    <source>
        <dbReference type="SAM" id="Phobius"/>
    </source>
</evidence>
<sequence>MDLFFYGTTGLILLFLIIVFAVRAGIDTSKNLKAIRSELREIKRKLKEMEKE</sequence>
<feature type="transmembrane region" description="Helical" evidence="1">
    <location>
        <begin position="6"/>
        <end position="26"/>
    </location>
</feature>
<keyword evidence="1" id="KW-0812">Transmembrane</keyword>
<evidence type="ECO:0008006" key="4">
    <source>
        <dbReference type="Google" id="ProtNLM"/>
    </source>
</evidence>
<proteinExistence type="predicted"/>
<comment type="caution">
    <text evidence="2">The sequence shown here is derived from an EMBL/GenBank/DDBJ whole genome shotgun (WGS) entry which is preliminary data.</text>
</comment>
<protein>
    <recommendedName>
        <fullName evidence="4">DUF4083 domain-containing protein</fullName>
    </recommendedName>
</protein>
<reference evidence="2 3" key="1">
    <citation type="submission" date="2021-01" db="EMBL/GenBank/DDBJ databases">
        <title>Genomic Encyclopedia of Type Strains, Phase IV (KMG-IV): sequencing the most valuable type-strain genomes for metagenomic binning, comparative biology and taxonomic classification.</title>
        <authorList>
            <person name="Goeker M."/>
        </authorList>
    </citation>
    <scope>NUCLEOTIDE SEQUENCE [LARGE SCALE GENOMIC DNA]</scope>
    <source>
        <strain evidence="2 3">DSM 25879</strain>
    </source>
</reference>
<keyword evidence="1" id="KW-1133">Transmembrane helix</keyword>
<keyword evidence="1" id="KW-0472">Membrane</keyword>
<evidence type="ECO:0000313" key="2">
    <source>
        <dbReference type="EMBL" id="MBM7619695.1"/>
    </source>
</evidence>
<accession>A0ABS2NYH6</accession>
<organism evidence="2 3">
    <name type="scientific">Sutcliffiella tianshenii</name>
    <dbReference type="NCBI Taxonomy" id="1463404"/>
    <lineage>
        <taxon>Bacteria</taxon>
        <taxon>Bacillati</taxon>
        <taxon>Bacillota</taxon>
        <taxon>Bacilli</taxon>
        <taxon>Bacillales</taxon>
        <taxon>Bacillaceae</taxon>
        <taxon>Sutcliffiella</taxon>
    </lineage>
</organism>
<evidence type="ECO:0000313" key="3">
    <source>
        <dbReference type="Proteomes" id="UP000737402"/>
    </source>
</evidence>
<dbReference type="EMBL" id="JAFBED010000003">
    <property type="protein sequence ID" value="MBM7619695.1"/>
    <property type="molecule type" value="Genomic_DNA"/>
</dbReference>
<keyword evidence="3" id="KW-1185">Reference proteome</keyword>